<accession>A0AAP9LC54</accession>
<evidence type="ECO:0000313" key="2">
    <source>
        <dbReference type="Proteomes" id="UP000464054"/>
    </source>
</evidence>
<protein>
    <submittedName>
        <fullName evidence="1">DUF2750 domain-containing protein</fullName>
    </submittedName>
</protein>
<dbReference type="InterPro" id="IPR021284">
    <property type="entry name" value="DUF2750"/>
</dbReference>
<organism evidence="1 2">
    <name type="scientific">Pectobacterium parvum</name>
    <dbReference type="NCBI Taxonomy" id="2778550"/>
    <lineage>
        <taxon>Bacteria</taxon>
        <taxon>Pseudomonadati</taxon>
        <taxon>Pseudomonadota</taxon>
        <taxon>Gammaproteobacteria</taxon>
        <taxon>Enterobacterales</taxon>
        <taxon>Pectobacteriaceae</taxon>
        <taxon>Pectobacterium</taxon>
    </lineage>
</organism>
<dbReference type="Pfam" id="PF11042">
    <property type="entry name" value="DUF2750"/>
    <property type="match status" value="1"/>
</dbReference>
<dbReference type="AlphaFoldDB" id="A0AAP9LC54"/>
<sequence>MTRAHPKKIESIYRLDSQERCDYFIRKITDFEIVWGLFNEGWATATSGQKMAIPFWPKENFATLCAHGKWAGFTAKAIELNVFLSHWLPGMQNDGRICQIFPAPSEHGFFIPPTDLLHAIKEEREQYE</sequence>
<evidence type="ECO:0000313" key="1">
    <source>
        <dbReference type="EMBL" id="QHQ23309.1"/>
    </source>
</evidence>
<reference evidence="2" key="1">
    <citation type="submission" date="2019-11" db="EMBL/GenBank/DDBJ databases">
        <authorList>
            <person name="Jee S."/>
        </authorList>
    </citation>
    <scope>NUCLEOTIDE SEQUENCE [LARGE SCALE GENOMIC DNA]</scope>
    <source>
        <strain evidence="2">PZ1</strain>
    </source>
</reference>
<dbReference type="EMBL" id="CP046377">
    <property type="protein sequence ID" value="QHQ23309.1"/>
    <property type="molecule type" value="Genomic_DNA"/>
</dbReference>
<name>A0AAP9LC54_9GAMM</name>
<gene>
    <name evidence="1" type="ORF">GMX10_03855</name>
</gene>
<dbReference type="Proteomes" id="UP000464054">
    <property type="component" value="Chromosome"/>
</dbReference>
<proteinExistence type="predicted"/>
<dbReference type="RefSeq" id="WP_111778542.1">
    <property type="nucleotide sequence ID" value="NZ_CP046377.1"/>
</dbReference>